<organism evidence="1 2">
    <name type="scientific">Acinetobacter lwoffii</name>
    <dbReference type="NCBI Taxonomy" id="28090"/>
    <lineage>
        <taxon>Bacteria</taxon>
        <taxon>Pseudomonadati</taxon>
        <taxon>Pseudomonadota</taxon>
        <taxon>Gammaproteobacteria</taxon>
        <taxon>Moraxellales</taxon>
        <taxon>Moraxellaceae</taxon>
        <taxon>Acinetobacter</taxon>
    </lineage>
</organism>
<dbReference type="AlphaFoldDB" id="A0A4Y3IVN0"/>
<name>A0A4Y3IVN0_ACILW</name>
<proteinExistence type="predicted"/>
<accession>A0A4Y3IVN0</accession>
<sequence length="55" mass="6291">MNTKKPNKVLAPLVIAGITIGFFTAAYRFIFVKSTQDEQSERELDKKIPETDEFN</sequence>
<protein>
    <submittedName>
        <fullName evidence="1">Uncharacterized protein</fullName>
    </submittedName>
</protein>
<dbReference type="RefSeq" id="WP_004280748.1">
    <property type="nucleotide sequence ID" value="NZ_BBSQ01000001.1"/>
</dbReference>
<evidence type="ECO:0000313" key="1">
    <source>
        <dbReference type="EMBL" id="QKU20847.1"/>
    </source>
</evidence>
<dbReference type="Proteomes" id="UP000509126">
    <property type="component" value="Chromosome"/>
</dbReference>
<evidence type="ECO:0000313" key="2">
    <source>
        <dbReference type="Proteomes" id="UP000509126"/>
    </source>
</evidence>
<reference evidence="1 2" key="1">
    <citation type="submission" date="2019-11" db="EMBL/GenBank/DDBJ databases">
        <title>FDA dAtabase for Regulatory Grade micrObial Sequences (FDA-ARGOS): Supporting development and validation of Infectious Disease Dx tests.</title>
        <authorList>
            <person name="Patel R."/>
            <person name="Rucinski S."/>
            <person name="Tallon L."/>
            <person name="Sadzewicz L."/>
            <person name="Vavikolanu K."/>
            <person name="Mehta A."/>
            <person name="Aluvathingal J."/>
            <person name="Nadendla S."/>
            <person name="Nandy P."/>
            <person name="Geyer C."/>
            <person name="Yan Y."/>
            <person name="Sichtig H."/>
        </authorList>
    </citation>
    <scope>NUCLEOTIDE SEQUENCE [LARGE SCALE GENOMIC DNA]</scope>
    <source>
        <strain evidence="1 2">FDAARGOS_557</strain>
    </source>
</reference>
<gene>
    <name evidence="1" type="ORF">FOB19_05055</name>
</gene>
<dbReference type="EMBL" id="CP054803">
    <property type="protein sequence ID" value="QKU20847.1"/>
    <property type="molecule type" value="Genomic_DNA"/>
</dbReference>